<feature type="transmembrane region" description="Helical" evidence="7">
    <location>
        <begin position="16"/>
        <end position="33"/>
    </location>
</feature>
<comment type="subcellular location">
    <subcellularLocation>
        <location evidence="1">Golgi apparatus membrane</location>
        <topology evidence="1">Single-pass type II membrane protein</topology>
    </subcellularLocation>
</comment>
<evidence type="ECO:0000256" key="1">
    <source>
        <dbReference type="ARBA" id="ARBA00004323"/>
    </source>
</evidence>
<feature type="region of interest" description="Disordered" evidence="6">
    <location>
        <begin position="91"/>
        <end position="144"/>
    </location>
</feature>
<dbReference type="Proteomes" id="UP001370490">
    <property type="component" value="Unassembled WGS sequence"/>
</dbReference>
<organism evidence="9 10">
    <name type="scientific">Dillenia turbinata</name>
    <dbReference type="NCBI Taxonomy" id="194707"/>
    <lineage>
        <taxon>Eukaryota</taxon>
        <taxon>Viridiplantae</taxon>
        <taxon>Streptophyta</taxon>
        <taxon>Embryophyta</taxon>
        <taxon>Tracheophyta</taxon>
        <taxon>Spermatophyta</taxon>
        <taxon>Magnoliopsida</taxon>
        <taxon>eudicotyledons</taxon>
        <taxon>Gunneridae</taxon>
        <taxon>Pentapetalae</taxon>
        <taxon>Dilleniales</taxon>
        <taxon>Dilleniaceae</taxon>
        <taxon>Dillenia</taxon>
    </lineage>
</organism>
<keyword evidence="7" id="KW-1133">Transmembrane helix</keyword>
<accession>A0AAN8Z9K8</accession>
<dbReference type="EMBL" id="JBAMMX010000014">
    <property type="protein sequence ID" value="KAK6927360.1"/>
    <property type="molecule type" value="Genomic_DNA"/>
</dbReference>
<dbReference type="GO" id="GO:0000139">
    <property type="term" value="C:Golgi membrane"/>
    <property type="evidence" value="ECO:0007669"/>
    <property type="project" value="UniProtKB-SubCell"/>
</dbReference>
<feature type="compositionally biased region" description="Polar residues" evidence="6">
    <location>
        <begin position="202"/>
        <end position="219"/>
    </location>
</feature>
<dbReference type="InterPro" id="IPR004263">
    <property type="entry name" value="Exostosin"/>
</dbReference>
<dbReference type="GO" id="GO:0016757">
    <property type="term" value="F:glycosyltransferase activity"/>
    <property type="evidence" value="ECO:0007669"/>
    <property type="project" value="UniProtKB-KW"/>
</dbReference>
<feature type="compositionally biased region" description="Basic and acidic residues" evidence="6">
    <location>
        <begin position="101"/>
        <end position="116"/>
    </location>
</feature>
<comment type="caution">
    <text evidence="9">The sequence shown here is derived from an EMBL/GenBank/DDBJ whole genome shotgun (WGS) entry which is preliminary data.</text>
</comment>
<dbReference type="PANTHER" id="PTHR11062:SF108">
    <property type="entry name" value="EXOSTOSIN FAMILY PROTEIN"/>
    <property type="match status" value="1"/>
</dbReference>
<reference evidence="9 10" key="1">
    <citation type="submission" date="2023-12" db="EMBL/GenBank/DDBJ databases">
        <title>A high-quality genome assembly for Dillenia turbinata (Dilleniales).</title>
        <authorList>
            <person name="Chanderbali A."/>
        </authorList>
    </citation>
    <scope>NUCLEOTIDE SEQUENCE [LARGE SCALE GENOMIC DNA]</scope>
    <source>
        <strain evidence="9">LSX21</strain>
        <tissue evidence="9">Leaf</tissue>
    </source>
</reference>
<evidence type="ECO:0000256" key="4">
    <source>
        <dbReference type="ARBA" id="ARBA00022968"/>
    </source>
</evidence>
<evidence type="ECO:0000256" key="6">
    <source>
        <dbReference type="SAM" id="MobiDB-lite"/>
    </source>
</evidence>
<feature type="compositionally biased region" description="Low complexity" evidence="6">
    <location>
        <begin position="267"/>
        <end position="284"/>
    </location>
</feature>
<evidence type="ECO:0000256" key="7">
    <source>
        <dbReference type="SAM" id="Phobius"/>
    </source>
</evidence>
<feature type="compositionally biased region" description="Low complexity" evidence="6">
    <location>
        <begin position="300"/>
        <end position="309"/>
    </location>
</feature>
<sequence length="718" mass="81212">MDHKFAITCQVETRRLLLIMGGAFALILIVQYVELPYGVLSSLFPIGNSLPPPDKIRSSHGDSTLKTDSVVNETILITPNTSVANGIQGVAVDWGPSDTEEQQKQRSESKEQHGGMENDQVSGDNEVPNNSTASDEDGIPFDESSPEHIEELNLNFTANATQNSDDGSMQEKVTEQQNVFSSQNETMDNSDDGSMQKKATEQENVLTSETVTADNTSSPAKVGDDDRDLTAARNGSSDVDAKSPLASSPNVPEFSSSNATIAGNLDTNSLSPPVTSPSTNTSENVAETLPKAVQADDVPNNSSIGSIENSELDPAHVLSISEMDHWLTKNQISSHSKKPHWSSSADKELLYAKLQIRSAPNIEKDPMLYAPLYRNLSMFVRSYQLMEKMLRVYIYREGSKPIFHQPILKGIYASEGWFMKLMETNKHFVTKNPRKAHLFYLPFSTRALEETLYVPNSHNRKNLIKYLKDYLDVITAKYPYWNRTDGADHFLVACHDWAPSETRKIMVNCIRAMCNADVRETFKFGKDVSLPETNIRLPRNPLRYLGGNPPSNRPYLAFFAGKMHGYLRPILLEYWGNKDPAIKVFDRLPRVKGSMNYINFMKSSKYCICPRGFEVNSPRIVEAIFYDCVPVIISDNFVPPFFNVLNWESFAVFIKEKDIPSLKDILLSIPEKRYLQMQMRVKKVQHHFLWHQRPVKYDIFHMILHSVWLNRVLQVNPR</sequence>
<protein>
    <submittedName>
        <fullName evidence="9">Exostosin, GT47 domain</fullName>
    </submittedName>
</protein>
<feature type="domain" description="Exostosin GT47" evidence="8">
    <location>
        <begin position="387"/>
        <end position="667"/>
    </location>
</feature>
<gene>
    <name evidence="9" type="ORF">RJ641_005951</name>
</gene>
<feature type="compositionally biased region" description="Polar residues" evidence="6">
    <location>
        <begin position="119"/>
        <end position="133"/>
    </location>
</feature>
<name>A0AAN8Z9K8_9MAGN</name>
<dbReference type="AlphaFoldDB" id="A0AAN8Z9K8"/>
<comment type="similarity">
    <text evidence="2">Belongs to the glycosyltransferase 47 family.</text>
</comment>
<evidence type="ECO:0000313" key="9">
    <source>
        <dbReference type="EMBL" id="KAK6927360.1"/>
    </source>
</evidence>
<proteinExistence type="inferred from homology"/>
<keyword evidence="7" id="KW-0812">Transmembrane</keyword>
<dbReference type="InterPro" id="IPR040911">
    <property type="entry name" value="Exostosin_GT47"/>
</dbReference>
<evidence type="ECO:0000256" key="2">
    <source>
        <dbReference type="ARBA" id="ARBA00010271"/>
    </source>
</evidence>
<evidence type="ECO:0000259" key="8">
    <source>
        <dbReference type="Pfam" id="PF03016"/>
    </source>
</evidence>
<keyword evidence="3" id="KW-0328">Glycosyltransferase</keyword>
<keyword evidence="5" id="KW-0333">Golgi apparatus</keyword>
<dbReference type="Pfam" id="PF03016">
    <property type="entry name" value="Exostosin_GT47"/>
    <property type="match status" value="1"/>
</dbReference>
<keyword evidence="7" id="KW-0472">Membrane</keyword>
<feature type="region of interest" description="Disordered" evidence="6">
    <location>
        <begin position="159"/>
        <end position="284"/>
    </location>
</feature>
<keyword evidence="10" id="KW-1185">Reference proteome</keyword>
<evidence type="ECO:0000256" key="3">
    <source>
        <dbReference type="ARBA" id="ARBA00022676"/>
    </source>
</evidence>
<feature type="region of interest" description="Disordered" evidence="6">
    <location>
        <begin position="290"/>
        <end position="309"/>
    </location>
</feature>
<dbReference type="PANTHER" id="PTHR11062">
    <property type="entry name" value="EXOSTOSIN HEPARAN SULFATE GLYCOSYLTRANSFERASE -RELATED"/>
    <property type="match status" value="1"/>
</dbReference>
<keyword evidence="4" id="KW-0735">Signal-anchor</keyword>
<evidence type="ECO:0000256" key="5">
    <source>
        <dbReference type="ARBA" id="ARBA00023034"/>
    </source>
</evidence>
<keyword evidence="3" id="KW-0808">Transferase</keyword>
<evidence type="ECO:0000313" key="10">
    <source>
        <dbReference type="Proteomes" id="UP001370490"/>
    </source>
</evidence>
<feature type="compositionally biased region" description="Polar residues" evidence="6">
    <location>
        <begin position="245"/>
        <end position="261"/>
    </location>
</feature>
<feature type="compositionally biased region" description="Polar residues" evidence="6">
    <location>
        <begin position="175"/>
        <end position="187"/>
    </location>
</feature>